<dbReference type="InterPro" id="IPR016197">
    <property type="entry name" value="Chromo-like_dom_sf"/>
</dbReference>
<evidence type="ECO:0000313" key="4">
    <source>
        <dbReference type="Proteomes" id="UP000054988"/>
    </source>
</evidence>
<sequence length="766" mass="85845">MFCAKEQTRWKEYLSLAEFAHNNRTHSVLKKSPFFMMMGYHPRPLPTVFEKTTIPSIEERLQELKRVREETTSLLELARQHMIRREKQKLDVFEKGQKVWLEAKNLATGYPSKKLAPKREGPFAILEVLGPVTYKLDLPHQWKIHPVFHAALLPPYKQTEAHGPSFTEPPPDLIEGFEEYEVEAIVGHRPKKVPREFLVSYTGYDSSHNRWIRMEGMENCLDLLKDYIKRHKLKPKDPIPTRPSQPARVPSPIPTVSGEGRYGENITYPNGLKPNPYQLLHLFNTGQYDDQIRNTADQHNRLEPCIKSLFFLRGQRKLFERIVESCSLEIANQVMYACNYQLGLEGPVTIPERCQSTLIPSPSASSTDSEDEPTVTDTPVPTSTTLGVSSPDSPLNLEPKNLESLLLPVPPPNFPTPSFILTPLPIPTSNLRSSRSTPSPNPSPDLQRPLTPEVFRRLKPQFHLNVEHIPAVGGEVVPGGSEDEDEDDETENQIPENDDDLPTGNLRSPTPAPTPMMQLVDRVSALCADWSTISPEIARSTCVVDASRLSLDIRLVTALTNEGLAALRVDGLIRAQTLCQTVAVMTMNGGTMTSPTTTSEENAEMLMEEYDRDAQLLFVGADPKKVRLLTVEERLAMGWQPPSEVPATPRLAAMDEMTDIDDRPDTSYDYDTELYGDGESGQISGYAGDVWNVQLAPKDHIWHTMKNALGGGNGMVPHYSGTTLDAQVQYVAGMKIILENYLDGKPQEPQNVIVGLGKYETKAYRQ</sequence>
<dbReference type="CDD" id="cd18972">
    <property type="entry name" value="CD_POL_like"/>
    <property type="match status" value="1"/>
</dbReference>
<dbReference type="InterPro" id="IPR056924">
    <property type="entry name" value="SH3_Tf2-1"/>
</dbReference>
<evidence type="ECO:0000259" key="2">
    <source>
        <dbReference type="PROSITE" id="PS50013"/>
    </source>
</evidence>
<dbReference type="Pfam" id="PF24626">
    <property type="entry name" value="SH3_Tf2-1"/>
    <property type="match status" value="1"/>
</dbReference>
<feature type="domain" description="Chromo" evidence="2">
    <location>
        <begin position="180"/>
        <end position="239"/>
    </location>
</feature>
<feature type="region of interest" description="Disordered" evidence="1">
    <location>
        <begin position="355"/>
        <end position="399"/>
    </location>
</feature>
<evidence type="ECO:0000313" key="3">
    <source>
        <dbReference type="EMBL" id="KTB35078.1"/>
    </source>
</evidence>
<feature type="compositionally biased region" description="Acidic residues" evidence="1">
    <location>
        <begin position="481"/>
        <end position="501"/>
    </location>
</feature>
<dbReference type="GO" id="GO:0006338">
    <property type="term" value="P:chromatin remodeling"/>
    <property type="evidence" value="ECO:0007669"/>
    <property type="project" value="UniProtKB-ARBA"/>
</dbReference>
<protein>
    <recommendedName>
        <fullName evidence="2">Chromo domain-containing protein</fullName>
    </recommendedName>
</protein>
<dbReference type="PANTHER" id="PTHR45835:SF99">
    <property type="entry name" value="CHROMO DOMAIN-CONTAINING PROTEIN-RELATED"/>
    <property type="match status" value="1"/>
</dbReference>
<name>A0A0W0FFM3_MONRR</name>
<dbReference type="InterPro" id="IPR023780">
    <property type="entry name" value="Chromo_domain"/>
</dbReference>
<evidence type="ECO:0000256" key="1">
    <source>
        <dbReference type="SAM" id="MobiDB-lite"/>
    </source>
</evidence>
<feature type="compositionally biased region" description="Pro residues" evidence="1">
    <location>
        <begin position="238"/>
        <end position="253"/>
    </location>
</feature>
<organism evidence="3 4">
    <name type="scientific">Moniliophthora roreri</name>
    <name type="common">Frosty pod rot fungus</name>
    <name type="synonym">Monilia roreri</name>
    <dbReference type="NCBI Taxonomy" id="221103"/>
    <lineage>
        <taxon>Eukaryota</taxon>
        <taxon>Fungi</taxon>
        <taxon>Dikarya</taxon>
        <taxon>Basidiomycota</taxon>
        <taxon>Agaricomycotina</taxon>
        <taxon>Agaricomycetes</taxon>
        <taxon>Agaricomycetidae</taxon>
        <taxon>Agaricales</taxon>
        <taxon>Marasmiineae</taxon>
        <taxon>Marasmiaceae</taxon>
        <taxon>Moniliophthora</taxon>
    </lineage>
</organism>
<dbReference type="EMBL" id="LATX01002018">
    <property type="protein sequence ID" value="KTB35078.1"/>
    <property type="molecule type" value="Genomic_DNA"/>
</dbReference>
<feature type="region of interest" description="Disordered" evidence="1">
    <location>
        <begin position="425"/>
        <end position="449"/>
    </location>
</feature>
<dbReference type="GO" id="GO:0003676">
    <property type="term" value="F:nucleic acid binding"/>
    <property type="evidence" value="ECO:0007669"/>
    <property type="project" value="InterPro"/>
</dbReference>
<feature type="region of interest" description="Disordered" evidence="1">
    <location>
        <begin position="467"/>
        <end position="512"/>
    </location>
</feature>
<feature type="compositionally biased region" description="Low complexity" evidence="1">
    <location>
        <begin position="375"/>
        <end position="385"/>
    </location>
</feature>
<feature type="region of interest" description="Disordered" evidence="1">
    <location>
        <begin position="234"/>
        <end position="261"/>
    </location>
</feature>
<dbReference type="InterPro" id="IPR036397">
    <property type="entry name" value="RNaseH_sf"/>
</dbReference>
<dbReference type="Pfam" id="PF00385">
    <property type="entry name" value="Chromo"/>
    <property type="match status" value="1"/>
</dbReference>
<dbReference type="eggNOG" id="KOG0017">
    <property type="taxonomic scope" value="Eukaryota"/>
</dbReference>
<comment type="caution">
    <text evidence="3">The sequence shown here is derived from an EMBL/GenBank/DDBJ whole genome shotgun (WGS) entry which is preliminary data.</text>
</comment>
<dbReference type="SMART" id="SM00298">
    <property type="entry name" value="CHROMO"/>
    <property type="match status" value="1"/>
</dbReference>
<proteinExistence type="predicted"/>
<accession>A0A0W0FFM3</accession>
<dbReference type="InterPro" id="IPR000953">
    <property type="entry name" value="Chromo/chromo_shadow_dom"/>
</dbReference>
<dbReference type="Proteomes" id="UP000054988">
    <property type="component" value="Unassembled WGS sequence"/>
</dbReference>
<dbReference type="PROSITE" id="PS50013">
    <property type="entry name" value="CHROMO_2"/>
    <property type="match status" value="1"/>
</dbReference>
<feature type="compositionally biased region" description="Polar residues" evidence="1">
    <location>
        <begin position="355"/>
        <end position="367"/>
    </location>
</feature>
<dbReference type="PANTHER" id="PTHR45835">
    <property type="entry name" value="YALI0A06105P"/>
    <property type="match status" value="1"/>
</dbReference>
<dbReference type="Gene3D" id="2.40.50.40">
    <property type="match status" value="1"/>
</dbReference>
<dbReference type="SUPFAM" id="SSF54160">
    <property type="entry name" value="Chromo domain-like"/>
    <property type="match status" value="1"/>
</dbReference>
<feature type="compositionally biased region" description="Low complexity" evidence="1">
    <location>
        <begin position="427"/>
        <end position="438"/>
    </location>
</feature>
<dbReference type="Gene3D" id="3.40.50.720">
    <property type="entry name" value="NAD(P)-binding Rossmann-like Domain"/>
    <property type="match status" value="2"/>
</dbReference>
<dbReference type="Gene3D" id="3.30.420.10">
    <property type="entry name" value="Ribonuclease H-like superfamily/Ribonuclease H"/>
    <property type="match status" value="1"/>
</dbReference>
<gene>
    <name evidence="3" type="ORF">WG66_12338</name>
</gene>
<reference evidence="3 4" key="1">
    <citation type="submission" date="2015-12" db="EMBL/GenBank/DDBJ databases">
        <title>Draft genome sequence of Moniliophthora roreri, the causal agent of frosty pod rot of cacao.</title>
        <authorList>
            <person name="Aime M.C."/>
            <person name="Diaz-Valderrama J.R."/>
            <person name="Kijpornyongpan T."/>
            <person name="Phillips-Mora W."/>
        </authorList>
    </citation>
    <scope>NUCLEOTIDE SEQUENCE [LARGE SCALE GENOMIC DNA]</scope>
    <source>
        <strain evidence="3 4">MCA 2952</strain>
    </source>
</reference>
<dbReference type="AlphaFoldDB" id="A0A0W0FFM3"/>